<dbReference type="OrthoDB" id="4747531at2"/>
<keyword evidence="3" id="KW-1185">Reference proteome</keyword>
<comment type="caution">
    <text evidence="2">The sequence shown here is derived from an EMBL/GenBank/DDBJ whole genome shotgun (WGS) entry which is preliminary data.</text>
</comment>
<keyword evidence="1" id="KW-0472">Membrane</keyword>
<evidence type="ECO:0000313" key="3">
    <source>
        <dbReference type="Proteomes" id="UP000291144"/>
    </source>
</evidence>
<keyword evidence="1" id="KW-1133">Transmembrane helix</keyword>
<feature type="transmembrane region" description="Helical" evidence="1">
    <location>
        <begin position="92"/>
        <end position="112"/>
    </location>
</feature>
<reference evidence="2 3" key="1">
    <citation type="submission" date="2019-02" db="EMBL/GenBank/DDBJ databases">
        <title>Kribbella capetownensis sp. nov. and Kribbella speibonae sp. nov., isolated from soil.</title>
        <authorList>
            <person name="Curtis S.M."/>
            <person name="Norton I."/>
            <person name="Everest G.J."/>
            <person name="Meyers P.R."/>
        </authorList>
    </citation>
    <scope>NUCLEOTIDE SEQUENCE [LARGE SCALE GENOMIC DNA]</scope>
    <source>
        <strain evidence="2 3">NRRL B-24813</strain>
    </source>
</reference>
<name>A0A4R0JFY1_9ACTN</name>
<dbReference type="EMBL" id="SJKB01000039">
    <property type="protein sequence ID" value="TCC45369.1"/>
    <property type="molecule type" value="Genomic_DNA"/>
</dbReference>
<evidence type="ECO:0000313" key="2">
    <source>
        <dbReference type="EMBL" id="TCC45369.1"/>
    </source>
</evidence>
<protein>
    <submittedName>
        <fullName evidence="2">DUF1440 domain-containing protein</fullName>
    </submittedName>
</protein>
<evidence type="ECO:0000256" key="1">
    <source>
        <dbReference type="SAM" id="Phobius"/>
    </source>
</evidence>
<feature type="transmembrane region" description="Helical" evidence="1">
    <location>
        <begin position="124"/>
        <end position="145"/>
    </location>
</feature>
<dbReference type="InterPro" id="IPR009898">
    <property type="entry name" value="DUF1440"/>
</dbReference>
<accession>A0A4R0JFY1</accession>
<organism evidence="2 3">
    <name type="scientific">Kribbella pittospori</name>
    <dbReference type="NCBI Taxonomy" id="722689"/>
    <lineage>
        <taxon>Bacteria</taxon>
        <taxon>Bacillati</taxon>
        <taxon>Actinomycetota</taxon>
        <taxon>Actinomycetes</taxon>
        <taxon>Propionibacteriales</taxon>
        <taxon>Kribbellaceae</taxon>
        <taxon>Kribbella</taxon>
    </lineage>
</organism>
<dbReference type="Pfam" id="PF07274">
    <property type="entry name" value="DUF1440"/>
    <property type="match status" value="1"/>
</dbReference>
<proteinExistence type="predicted"/>
<sequence>MLKGNAKQAGRTPMTPLGAVIRGSAAAAVGTLAMDVLLYGRYRKEAGKSGFPRWEFSADVHNWDEAPAPAQVGKRLFEGLFRRELPDRRAALVNNVMHWGFGILNGAVYGVLAGSVPEPKVRHGALFGAGVWASGYVTLPAAGLYEPIWKYDGRVLAKDLSAHLVYGLTTATAFRILDYVRKPRK</sequence>
<dbReference type="RefSeq" id="WP_131367364.1">
    <property type="nucleotide sequence ID" value="NZ_SJKB01000039.1"/>
</dbReference>
<gene>
    <name evidence="2" type="ORF">E0H73_44935</name>
</gene>
<keyword evidence="1" id="KW-0812">Transmembrane</keyword>
<feature type="transmembrane region" description="Helical" evidence="1">
    <location>
        <begin position="20"/>
        <end position="39"/>
    </location>
</feature>
<dbReference type="Proteomes" id="UP000291144">
    <property type="component" value="Unassembled WGS sequence"/>
</dbReference>
<dbReference type="AlphaFoldDB" id="A0A4R0JFY1"/>